<dbReference type="Pfam" id="PF04640">
    <property type="entry name" value="PLATZ"/>
    <property type="match status" value="1"/>
</dbReference>
<feature type="region of interest" description="Disordered" evidence="2">
    <location>
        <begin position="1"/>
        <end position="22"/>
    </location>
</feature>
<feature type="compositionally biased region" description="Basic and acidic residues" evidence="2">
    <location>
        <begin position="1"/>
        <end position="10"/>
    </location>
</feature>
<keyword evidence="1" id="KW-0863">Zinc-finger</keyword>
<keyword evidence="1" id="KW-0479">Metal-binding</keyword>
<organism evidence="4 5">
    <name type="scientific">Solanum pennellii</name>
    <name type="common">Tomato</name>
    <name type="synonym">Lycopersicon pennellii</name>
    <dbReference type="NCBI Taxonomy" id="28526"/>
    <lineage>
        <taxon>Eukaryota</taxon>
        <taxon>Viridiplantae</taxon>
        <taxon>Streptophyta</taxon>
        <taxon>Embryophyta</taxon>
        <taxon>Tracheophyta</taxon>
        <taxon>Spermatophyta</taxon>
        <taxon>Magnoliopsida</taxon>
        <taxon>eudicotyledons</taxon>
        <taxon>Gunneridae</taxon>
        <taxon>Pentapetalae</taxon>
        <taxon>asterids</taxon>
        <taxon>lamiids</taxon>
        <taxon>Solanales</taxon>
        <taxon>Solanaceae</taxon>
        <taxon>Solanoideae</taxon>
        <taxon>Solaneae</taxon>
        <taxon>Solanum</taxon>
        <taxon>Solanum subgen. Lycopersicon</taxon>
    </lineage>
</organism>
<gene>
    <name evidence="5" type="primary">LOC107025672</name>
</gene>
<protein>
    <submittedName>
        <fullName evidence="5">Uncharacterized protein LOC107025672</fullName>
    </submittedName>
</protein>
<evidence type="ECO:0000259" key="3">
    <source>
        <dbReference type="PROSITE" id="PS50119"/>
    </source>
</evidence>
<dbReference type="PANTHER" id="PTHR31065">
    <property type="entry name" value="PLATZ TRANSCRIPTION FACTOR FAMILY PROTEIN"/>
    <property type="match status" value="1"/>
</dbReference>
<dbReference type="Proteomes" id="UP000694930">
    <property type="component" value="Chromosome 7"/>
</dbReference>
<accession>A0ABM1H8G4</accession>
<keyword evidence="1" id="KW-0862">Zinc</keyword>
<evidence type="ECO:0000313" key="4">
    <source>
        <dbReference type="Proteomes" id="UP000694930"/>
    </source>
</evidence>
<dbReference type="InterPro" id="IPR006734">
    <property type="entry name" value="PLATZ"/>
</dbReference>
<dbReference type="RefSeq" id="XP_015081919.2">
    <property type="nucleotide sequence ID" value="XM_015226433.2"/>
</dbReference>
<proteinExistence type="predicted"/>
<keyword evidence="4" id="KW-1185">Reference proteome</keyword>
<evidence type="ECO:0000256" key="1">
    <source>
        <dbReference type="PROSITE-ProRule" id="PRU00024"/>
    </source>
</evidence>
<dbReference type="PROSITE" id="PS50119">
    <property type="entry name" value="ZF_BBOX"/>
    <property type="match status" value="1"/>
</dbReference>
<dbReference type="InterPro" id="IPR000315">
    <property type="entry name" value="Znf_B-box"/>
</dbReference>
<reference evidence="4" key="1">
    <citation type="journal article" date="2014" name="Nat. Genet.">
        <title>The genome of the stress-tolerant wild tomato species Solanum pennellii.</title>
        <authorList>
            <person name="Bolger A."/>
            <person name="Scossa F."/>
            <person name="Bolger M.E."/>
            <person name="Lanz C."/>
            <person name="Maumus F."/>
            <person name="Tohge T."/>
            <person name="Quesneville H."/>
            <person name="Alseekh S."/>
            <person name="Sorensen I."/>
            <person name="Lichtenstein G."/>
            <person name="Fich E.A."/>
            <person name="Conte M."/>
            <person name="Keller H."/>
            <person name="Schneeberger K."/>
            <person name="Schwacke R."/>
            <person name="Ofner I."/>
            <person name="Vrebalov J."/>
            <person name="Xu Y."/>
            <person name="Osorio S."/>
            <person name="Aflitos S.A."/>
            <person name="Schijlen E."/>
            <person name="Jimenez-Gomez J.M."/>
            <person name="Ryngajllo M."/>
            <person name="Kimura S."/>
            <person name="Kumar R."/>
            <person name="Koenig D."/>
            <person name="Headland L.R."/>
            <person name="Maloof J.N."/>
            <person name="Sinha N."/>
            <person name="van Ham R.C."/>
            <person name="Lankhorst R.K."/>
            <person name="Mao L."/>
            <person name="Vogel A."/>
            <person name="Arsova B."/>
            <person name="Panstruga R."/>
            <person name="Fei Z."/>
            <person name="Rose J.K."/>
            <person name="Zamir D."/>
            <person name="Carrari F."/>
            <person name="Giovannoni J.J."/>
            <person name="Weigel D."/>
            <person name="Usadel B."/>
            <person name="Fernie A.R."/>
        </authorList>
    </citation>
    <scope>NUCLEOTIDE SEQUENCE [LARGE SCALE GENOMIC DNA]</scope>
    <source>
        <strain evidence="4">cv. LA0716</strain>
    </source>
</reference>
<sequence>MKRSREEKMGGKMNSSDSLSFGTKEQGKLETLSRDMPAWLGPFLKKTFFGTCLVHDELQKNELNKYCITCDSDLCRNCIATSEHNEHDLLQIYRHVYKDVVPLDEMEKYIDCTKIQPYKCNKKWVVALNPLPHSGSGSLIVGDPTCYTCKRRLNDPEQFRFCCIACQVEAKREKPVETKRKRKRKGIPHRAPLK</sequence>
<evidence type="ECO:0000256" key="2">
    <source>
        <dbReference type="SAM" id="MobiDB-lite"/>
    </source>
</evidence>
<dbReference type="PANTHER" id="PTHR31065:SF9">
    <property type="entry name" value="TRANSCRIPTION FACTOR FAMILY PROTEIN, PUTATIVE-RELATED"/>
    <property type="match status" value="1"/>
</dbReference>
<dbReference type="GeneID" id="107025672"/>
<reference evidence="5" key="2">
    <citation type="submission" date="2025-08" db="UniProtKB">
        <authorList>
            <consortium name="RefSeq"/>
        </authorList>
    </citation>
    <scope>IDENTIFICATION</scope>
</reference>
<dbReference type="SUPFAM" id="SSF57845">
    <property type="entry name" value="B-box zinc-binding domain"/>
    <property type="match status" value="1"/>
</dbReference>
<feature type="domain" description="B box-type" evidence="3">
    <location>
        <begin position="52"/>
        <end position="92"/>
    </location>
</feature>
<name>A0ABM1H8G4_SOLPN</name>
<feature type="compositionally biased region" description="Polar residues" evidence="2">
    <location>
        <begin position="13"/>
        <end position="22"/>
    </location>
</feature>
<evidence type="ECO:0000313" key="5">
    <source>
        <dbReference type="RefSeq" id="XP_015081919.2"/>
    </source>
</evidence>
<dbReference type="Pfam" id="PF00643">
    <property type="entry name" value="zf-B_box"/>
    <property type="match status" value="1"/>
</dbReference>